<gene>
    <name evidence="1" type="ORF">BES34_014085</name>
</gene>
<evidence type="ECO:0000313" key="2">
    <source>
        <dbReference type="Proteomes" id="UP000094669"/>
    </source>
</evidence>
<comment type="caution">
    <text evidence="1">The sequence shown here is derived from an EMBL/GenBank/DDBJ whole genome shotgun (WGS) entry which is preliminary data.</text>
</comment>
<organism evidence="1 2">
    <name type="scientific">Leptospira inadai serovar Lyme</name>
    <dbReference type="NCBI Taxonomy" id="293084"/>
    <lineage>
        <taxon>Bacteria</taxon>
        <taxon>Pseudomonadati</taxon>
        <taxon>Spirochaetota</taxon>
        <taxon>Spirochaetia</taxon>
        <taxon>Leptospirales</taxon>
        <taxon>Leptospiraceae</taxon>
        <taxon>Leptospira</taxon>
    </lineage>
</organism>
<evidence type="ECO:0008006" key="3">
    <source>
        <dbReference type="Google" id="ProtNLM"/>
    </source>
</evidence>
<accession>A0ABX4YGH1</accession>
<protein>
    <recommendedName>
        <fullName evidence="3">DNA-binding helix-turn-helix protein</fullName>
    </recommendedName>
</protein>
<keyword evidence="2" id="KW-1185">Reference proteome</keyword>
<name>A0ABX4YGH1_9LEPT</name>
<reference evidence="1" key="1">
    <citation type="submission" date="2018-01" db="EMBL/GenBank/DDBJ databases">
        <title>Genomic characterization of Leptospira inadai serogroup Lyme isolated from captured rat in Brazil and comparative analysis with human reference strain.</title>
        <authorList>
            <person name="Moreno L.Z."/>
            <person name="Loureiro A.P."/>
            <person name="Miraglia F."/>
            <person name="Kremer F.S."/>
            <person name="Eslabao M.R."/>
            <person name="Dellagostin O.A."/>
            <person name="Lilenbaum W."/>
            <person name="Moreno A.M."/>
        </authorList>
    </citation>
    <scope>NUCLEOTIDE SEQUENCE [LARGE SCALE GENOMIC DNA]</scope>
    <source>
        <strain evidence="1">M34/99</strain>
    </source>
</reference>
<dbReference type="Proteomes" id="UP000094669">
    <property type="component" value="Unassembled WGS sequence"/>
</dbReference>
<dbReference type="EMBL" id="MCRM02000015">
    <property type="protein sequence ID" value="PNV74311.1"/>
    <property type="molecule type" value="Genomic_DNA"/>
</dbReference>
<sequence>MTKSFKNQGNSPGRRLKKAIDLILNSSVEEAATAMSCSIETVYRYIRDKIEIPEHRLDLLQGRKKISKAFILSGTGLISIEGDRLLLLENDKAILNVAEISPAHLEVILKLSLCSVDDAEFISKMISKMKPEFYSTEE</sequence>
<proteinExistence type="predicted"/>
<evidence type="ECO:0000313" key="1">
    <source>
        <dbReference type="EMBL" id="PNV74311.1"/>
    </source>
</evidence>